<dbReference type="AlphaFoldDB" id="A0A2A4G1Q2"/>
<evidence type="ECO:0000256" key="2">
    <source>
        <dbReference type="SAM" id="SignalP"/>
    </source>
</evidence>
<evidence type="ECO:0000259" key="3">
    <source>
        <dbReference type="Pfam" id="PF00266"/>
    </source>
</evidence>
<accession>A0A2A4G1Q2</accession>
<name>A0A2A4G1Q2_9SPHN</name>
<dbReference type="KEGG" id="rdi:CMV14_20995"/>
<evidence type="ECO:0000256" key="1">
    <source>
        <dbReference type="ARBA" id="ARBA00022898"/>
    </source>
</evidence>
<evidence type="ECO:0000313" key="5">
    <source>
        <dbReference type="Proteomes" id="UP000218934"/>
    </source>
</evidence>
<dbReference type="InterPro" id="IPR015422">
    <property type="entry name" value="PyrdxlP-dep_Trfase_small"/>
</dbReference>
<reference evidence="4 5" key="1">
    <citation type="submission" date="2017-09" db="EMBL/GenBank/DDBJ databases">
        <title>The Catabolism of 3,6-Dichlorosalicylic acid is Initiated by the Cytochrome P450 Monooxygenase DsmABC in Rhizorhabdus dicambivorans Ndbn-20.</title>
        <authorList>
            <person name="Na L."/>
        </authorList>
    </citation>
    <scope>NUCLEOTIDE SEQUENCE [LARGE SCALE GENOMIC DNA]</scope>
    <source>
        <strain evidence="4 5">Ndbn-20m</strain>
    </source>
</reference>
<feature type="chain" id="PRO_5012630309" evidence="2">
    <location>
        <begin position="24"/>
        <end position="424"/>
    </location>
</feature>
<evidence type="ECO:0000313" key="4">
    <source>
        <dbReference type="EMBL" id="PCE43935.1"/>
    </source>
</evidence>
<dbReference type="Gene3D" id="3.40.640.10">
    <property type="entry name" value="Type I PLP-dependent aspartate aminotransferase-like (Major domain)"/>
    <property type="match status" value="1"/>
</dbReference>
<dbReference type="EMBL" id="NWUF01000002">
    <property type="protein sequence ID" value="PCE43935.1"/>
    <property type="molecule type" value="Genomic_DNA"/>
</dbReference>
<proteinExistence type="predicted"/>
<feature type="signal peptide" evidence="2">
    <location>
        <begin position="1"/>
        <end position="23"/>
    </location>
</feature>
<dbReference type="PANTHER" id="PTHR43092:SF6">
    <property type="entry name" value="BLR1280 PROTEIN"/>
    <property type="match status" value="1"/>
</dbReference>
<dbReference type="InterPro" id="IPR006311">
    <property type="entry name" value="TAT_signal"/>
</dbReference>
<keyword evidence="4" id="KW-0032">Aminotransferase</keyword>
<dbReference type="Proteomes" id="UP000218934">
    <property type="component" value="Unassembled WGS sequence"/>
</dbReference>
<dbReference type="OrthoDB" id="9804366at2"/>
<dbReference type="GO" id="GO:0008483">
    <property type="term" value="F:transaminase activity"/>
    <property type="evidence" value="ECO:0007669"/>
    <property type="project" value="UniProtKB-KW"/>
</dbReference>
<dbReference type="Gene3D" id="3.90.1150.10">
    <property type="entry name" value="Aspartate Aminotransferase, domain 1"/>
    <property type="match status" value="1"/>
</dbReference>
<gene>
    <name evidence="4" type="ORF">COO09_03155</name>
</gene>
<dbReference type="InterPro" id="IPR000192">
    <property type="entry name" value="Aminotrans_V_dom"/>
</dbReference>
<protein>
    <submittedName>
        <fullName evidence="4">Aminotransferase class V-fold PLP-dependent enzyme</fullName>
    </submittedName>
</protein>
<keyword evidence="4" id="KW-0808">Transferase</keyword>
<dbReference type="PANTHER" id="PTHR43092">
    <property type="entry name" value="L-CYSTEINE DESULFHYDRASE"/>
    <property type="match status" value="1"/>
</dbReference>
<keyword evidence="5" id="KW-1185">Reference proteome</keyword>
<feature type="domain" description="Aminotransferase class V" evidence="3">
    <location>
        <begin position="74"/>
        <end position="412"/>
    </location>
</feature>
<dbReference type="InterPro" id="IPR015424">
    <property type="entry name" value="PyrdxlP-dep_Trfase"/>
</dbReference>
<dbReference type="PROSITE" id="PS51318">
    <property type="entry name" value="TAT"/>
    <property type="match status" value="1"/>
</dbReference>
<sequence length="424" mass="46193">MDITRRTLLAGAAALPAAAEALAQGEAMPPPAELARDDGWWSRVAALYDAPPDETIQLEAGQFGAMATNVRRVYERRLARINRETTIYTRGPLAADLAAVRESAAALLGVGVDEIAFTRGGSESMAALIGGYNRLKPGDAVLYADLDYDAMQTGMESLARLRGVKAVKIDLPEPATRQNIIDAYERALRDHPAVRMMLLTHLSHRTGLVPPVKEIIALARARNVDVLLDVGHALGQLEFSLRDLGVDFAGINLHKWIASPLGVGLVYIRKDRIPDIDPCLLEGASDRIDARVHTGTVNYAALLTVPDAITVHQSIGLANKAARLRHLRDRWAEVLRDDKRFEILTPDDPSMHGGITSFRIRGRTSPADNIALRKALFEKHGIFTVERLGPAKGACVRVSPSFINDSAQIDRLVKALRELATVTV</sequence>
<keyword evidence="2" id="KW-0732">Signal</keyword>
<dbReference type="Pfam" id="PF00266">
    <property type="entry name" value="Aminotran_5"/>
    <property type="match status" value="1"/>
</dbReference>
<comment type="caution">
    <text evidence="4">The sequence shown here is derived from an EMBL/GenBank/DDBJ whole genome shotgun (WGS) entry which is preliminary data.</text>
</comment>
<dbReference type="SUPFAM" id="SSF53383">
    <property type="entry name" value="PLP-dependent transferases"/>
    <property type="match status" value="1"/>
</dbReference>
<dbReference type="InterPro" id="IPR015421">
    <property type="entry name" value="PyrdxlP-dep_Trfase_major"/>
</dbReference>
<organism evidence="4 5">
    <name type="scientific">Rhizorhabdus dicambivorans</name>
    <dbReference type="NCBI Taxonomy" id="1850238"/>
    <lineage>
        <taxon>Bacteria</taxon>
        <taxon>Pseudomonadati</taxon>
        <taxon>Pseudomonadota</taxon>
        <taxon>Alphaproteobacteria</taxon>
        <taxon>Sphingomonadales</taxon>
        <taxon>Sphingomonadaceae</taxon>
        <taxon>Rhizorhabdus</taxon>
    </lineage>
</organism>
<dbReference type="RefSeq" id="WP_066961719.1">
    <property type="nucleotide sequence ID" value="NZ_CP023449.1"/>
</dbReference>
<keyword evidence="1" id="KW-0663">Pyridoxal phosphate</keyword>